<dbReference type="WBParaSite" id="ASIM_0000599301-mRNA-1">
    <property type="protein sequence ID" value="ASIM_0000599301-mRNA-1"/>
    <property type="gene ID" value="ASIM_0000599301"/>
</dbReference>
<name>A0A0M3JEE8_ANISI</name>
<accession>A0A0M3JEE8</accession>
<organism evidence="2">
    <name type="scientific">Anisakis simplex</name>
    <name type="common">Herring worm</name>
    <dbReference type="NCBI Taxonomy" id="6269"/>
    <lineage>
        <taxon>Eukaryota</taxon>
        <taxon>Metazoa</taxon>
        <taxon>Ecdysozoa</taxon>
        <taxon>Nematoda</taxon>
        <taxon>Chromadorea</taxon>
        <taxon>Rhabditida</taxon>
        <taxon>Spirurina</taxon>
        <taxon>Ascaridomorpha</taxon>
        <taxon>Ascaridoidea</taxon>
        <taxon>Anisakidae</taxon>
        <taxon>Anisakis</taxon>
        <taxon>Anisakis simplex complex</taxon>
    </lineage>
</organism>
<dbReference type="AlphaFoldDB" id="A0A0M3JEE8"/>
<evidence type="ECO:0000256" key="1">
    <source>
        <dbReference type="SAM" id="MobiDB-lite"/>
    </source>
</evidence>
<evidence type="ECO:0000313" key="2">
    <source>
        <dbReference type="WBParaSite" id="ASIM_0000599301-mRNA-1"/>
    </source>
</evidence>
<feature type="compositionally biased region" description="Acidic residues" evidence="1">
    <location>
        <begin position="48"/>
        <end position="57"/>
    </location>
</feature>
<feature type="region of interest" description="Disordered" evidence="1">
    <location>
        <begin position="25"/>
        <end position="57"/>
    </location>
</feature>
<reference evidence="2" key="1">
    <citation type="submission" date="2017-02" db="UniProtKB">
        <authorList>
            <consortium name="WormBaseParasite"/>
        </authorList>
    </citation>
    <scope>IDENTIFICATION</scope>
</reference>
<protein>
    <submittedName>
        <fullName evidence="2">YSIRK signal domain/LPXTG anchor domain surface protein</fullName>
    </submittedName>
</protein>
<sequence>LPHSQLPVASVPIYPENSYLSGTVLPELTATPPEDINPPSTELVEPPYDSDSEDTIDEGSVTEAELYNTDDTTDEQAVTEETTTLSNYLNDADTYGNEKTDAVDSDSNEVYDNSAALIDDTATYSQQYEGIDQYQNGVILISSPLAI</sequence>
<proteinExistence type="predicted"/>